<dbReference type="AlphaFoldDB" id="A0A9X3WNC9"/>
<dbReference type="InterPro" id="IPR036086">
    <property type="entry name" value="ParB/Sulfiredoxin_sf"/>
</dbReference>
<organism evidence="1 2">
    <name type="scientific">Aquibacillus koreensis</name>
    <dbReference type="NCBI Taxonomy" id="279446"/>
    <lineage>
        <taxon>Bacteria</taxon>
        <taxon>Bacillati</taxon>
        <taxon>Bacillota</taxon>
        <taxon>Bacilli</taxon>
        <taxon>Bacillales</taxon>
        <taxon>Bacillaceae</taxon>
        <taxon>Aquibacillus</taxon>
    </lineage>
</organism>
<dbReference type="SUPFAM" id="SSF110849">
    <property type="entry name" value="ParB/Sulfiredoxin"/>
    <property type="match status" value="1"/>
</dbReference>
<keyword evidence="2" id="KW-1185">Reference proteome</keyword>
<dbReference type="Proteomes" id="UP001145072">
    <property type="component" value="Unassembled WGS sequence"/>
</dbReference>
<dbReference type="RefSeq" id="WP_259869447.1">
    <property type="nucleotide sequence ID" value="NZ_JAMQJZ010000010.1"/>
</dbReference>
<accession>A0A9X3WNC9</accession>
<reference evidence="1" key="1">
    <citation type="submission" date="2022-06" db="EMBL/GenBank/DDBJ databases">
        <title>Aquibacillus sp. a new bacterium isolated from soil saline samples.</title>
        <authorList>
            <person name="Galisteo C."/>
            <person name="De La Haba R."/>
            <person name="Sanchez-Porro C."/>
            <person name="Ventosa A."/>
        </authorList>
    </citation>
    <scope>NUCLEOTIDE SEQUENCE</scope>
    <source>
        <strain evidence="1">JCM 12387</strain>
    </source>
</reference>
<protein>
    <recommendedName>
        <fullName evidence="3">ParB/Sulfiredoxin domain-containing protein</fullName>
    </recommendedName>
</protein>
<evidence type="ECO:0000313" key="1">
    <source>
        <dbReference type="EMBL" id="MDC3421356.1"/>
    </source>
</evidence>
<evidence type="ECO:0008006" key="3">
    <source>
        <dbReference type="Google" id="ProtNLM"/>
    </source>
</evidence>
<name>A0A9X3WNC9_9BACI</name>
<comment type="caution">
    <text evidence="1">The sequence shown here is derived from an EMBL/GenBank/DDBJ whole genome shotgun (WGS) entry which is preliminary data.</text>
</comment>
<sequence>MCNPDFNKIMKNNSSIIHVEVSKCCDWQGFSYTEDGWHYLCATLKEYIKQPSIKYENSILNRYYSAFQPKSLFEILLPNYKCNTETQDKHSFLPWGTPINMKAKNNQHFGPNSDTFTKNEFDRTIEIYKKIASEGYQPHRFRDGYIRGQFLKKYDDYRFMISGGQHRMAAISVLGFKTIEVKIQPKWEKLIDIEDINLWPNVQNGSFNKEEATNIFDAYFSTIGREKAKRLNLLHH</sequence>
<gene>
    <name evidence="1" type="ORF">NC661_13350</name>
</gene>
<proteinExistence type="predicted"/>
<dbReference type="EMBL" id="JAMQJZ010000010">
    <property type="protein sequence ID" value="MDC3421356.1"/>
    <property type="molecule type" value="Genomic_DNA"/>
</dbReference>
<evidence type="ECO:0000313" key="2">
    <source>
        <dbReference type="Proteomes" id="UP001145072"/>
    </source>
</evidence>